<name>A0A2V3J1W8_9FLOR</name>
<reference evidence="2 3" key="1">
    <citation type="journal article" date="2018" name="Mol. Biol. Evol.">
        <title>Analysis of the draft genome of the red seaweed Gracilariopsis chorda provides insights into genome size evolution in Rhodophyta.</title>
        <authorList>
            <person name="Lee J."/>
            <person name="Yang E.C."/>
            <person name="Graf L."/>
            <person name="Yang J.H."/>
            <person name="Qiu H."/>
            <person name="Zel Zion U."/>
            <person name="Chan C.X."/>
            <person name="Stephens T.G."/>
            <person name="Weber A.P.M."/>
            <person name="Boo G.H."/>
            <person name="Boo S.M."/>
            <person name="Kim K.M."/>
            <person name="Shin Y."/>
            <person name="Jung M."/>
            <person name="Lee S.J."/>
            <person name="Yim H.S."/>
            <person name="Lee J.H."/>
            <person name="Bhattacharya D."/>
            <person name="Yoon H.S."/>
        </authorList>
    </citation>
    <scope>NUCLEOTIDE SEQUENCE [LARGE SCALE GENOMIC DNA]</scope>
    <source>
        <strain evidence="2 3">SKKU-2015</strain>
        <tissue evidence="2">Whole body</tissue>
    </source>
</reference>
<gene>
    <name evidence="2" type="ORF">BWQ96_01783</name>
</gene>
<comment type="caution">
    <text evidence="2">The sequence shown here is derived from an EMBL/GenBank/DDBJ whole genome shotgun (WGS) entry which is preliminary data.</text>
</comment>
<dbReference type="AlphaFoldDB" id="A0A2V3J1W8"/>
<evidence type="ECO:0000256" key="1">
    <source>
        <dbReference type="SAM" id="MobiDB-lite"/>
    </source>
</evidence>
<evidence type="ECO:0000313" key="3">
    <source>
        <dbReference type="Proteomes" id="UP000247409"/>
    </source>
</evidence>
<organism evidence="2 3">
    <name type="scientific">Gracilariopsis chorda</name>
    <dbReference type="NCBI Taxonomy" id="448386"/>
    <lineage>
        <taxon>Eukaryota</taxon>
        <taxon>Rhodophyta</taxon>
        <taxon>Florideophyceae</taxon>
        <taxon>Rhodymeniophycidae</taxon>
        <taxon>Gracilariales</taxon>
        <taxon>Gracilariaceae</taxon>
        <taxon>Gracilariopsis</taxon>
    </lineage>
</organism>
<feature type="compositionally biased region" description="Low complexity" evidence="1">
    <location>
        <begin position="1"/>
        <end position="19"/>
    </location>
</feature>
<protein>
    <submittedName>
        <fullName evidence="2">Uncharacterized protein</fullName>
    </submittedName>
</protein>
<keyword evidence="3" id="KW-1185">Reference proteome</keyword>
<accession>A0A2V3J1W8</accession>
<feature type="compositionally biased region" description="Pro residues" evidence="1">
    <location>
        <begin position="20"/>
        <end position="31"/>
    </location>
</feature>
<feature type="region of interest" description="Disordered" evidence="1">
    <location>
        <begin position="197"/>
        <end position="218"/>
    </location>
</feature>
<sequence length="367" mass="40829">MSASPSSPMSFLSLPSTPSSTPPPAPPPQQPPLSTTFANRAALYEQVCSLKSRMQLLRSTSDDKSQYNALLIRVQQLFAQLYPTHPRIRPLLAALATRRDRLLLLRGAFRDQRAAIAKLDDGANLLLLVSEHIALLISCYSTHSSSCTSSSASSSCASLQQTASRLWCMSKPRQDQLACDDEESAHSADNLLLAQQEEQSQVAPPPSPPHVQQRQASDHVRPTLSLVIPRNYKAKYLRKCSLLAADALSSAVDLSSFLAQQLHTRGQHLLVPDIHMLCRPCLSIVDLPGGFTLIFRSELLQRMAEEALRMRRQVFEWRRKQVAFCLKLRKNLAACRKSMQRELMALMDVRMELALQEFGSNTPSLSS</sequence>
<proteinExistence type="predicted"/>
<dbReference type="EMBL" id="NBIV01000014">
    <property type="protein sequence ID" value="PXF48323.1"/>
    <property type="molecule type" value="Genomic_DNA"/>
</dbReference>
<evidence type="ECO:0000313" key="2">
    <source>
        <dbReference type="EMBL" id="PXF48323.1"/>
    </source>
</evidence>
<dbReference type="Proteomes" id="UP000247409">
    <property type="component" value="Unassembled WGS sequence"/>
</dbReference>
<feature type="region of interest" description="Disordered" evidence="1">
    <location>
        <begin position="1"/>
        <end position="34"/>
    </location>
</feature>